<sequence length="462" mass="47029">MLLALGRPAAGQAPAGPRPTNTDDANWEGLLGPGNGLSSYVHAVRQAPNGDIYVGGDFTNAGTSPNADYIARWNGSSWQPLGPGLTGSVYAIAVAPNGDLIVGGNFANAGGNPDADGIARWDGTSWHAIGNQLYGRVYAIKVLPNGDIIAGGILLDAATNSAGGLLRWDGSSWTRLGGGAKFNGDVYALATDANGDLLVGGAFSNVFGVAGATSIVRWTGSAWQALGGGLGAPGSSVRTIAREAGGTILAGGEVPGGLTRWNGTSWQTVAPGIFGRVSAVVVAPNGQLVVGGYFENAGGNPLCDYIGRWDGSTWQPMGSGLSIFGLSGYVFALDLTAGNDVIAGGAFTRTGDGSRTLGRAAIYRTRGLLTPSAAAWAREGWALYPSPAREQAVLLVPGGLRPGPVEATLHNALGQRVRRFGAGAVPAGGGRLPLDVTGLAPGCYVLRVQHQGRLLSHQLLVQ</sequence>
<accession>A0A328BEL7</accession>
<evidence type="ECO:0000313" key="3">
    <source>
        <dbReference type="EMBL" id="RAK65115.1"/>
    </source>
</evidence>
<dbReference type="AlphaFoldDB" id="A0A328BEL7"/>
<comment type="caution">
    <text evidence="3">The sequence shown here is derived from an EMBL/GenBank/DDBJ whole genome shotgun (WGS) entry which is preliminary data.</text>
</comment>
<gene>
    <name evidence="3" type="ORF">DLM85_16365</name>
</gene>
<feature type="region of interest" description="Disordered" evidence="1">
    <location>
        <begin position="1"/>
        <end position="24"/>
    </location>
</feature>
<dbReference type="InterPro" id="IPR024982">
    <property type="entry name" value="Rax2-like_C"/>
</dbReference>
<name>A0A328BEL7_9BACT</name>
<dbReference type="EMBL" id="QHKM01000005">
    <property type="protein sequence ID" value="RAK65115.1"/>
    <property type="molecule type" value="Genomic_DNA"/>
</dbReference>
<protein>
    <recommendedName>
        <fullName evidence="2">Rax2-like C-terminal domain-containing protein</fullName>
    </recommendedName>
</protein>
<proteinExistence type="predicted"/>
<dbReference type="GO" id="GO:1902929">
    <property type="term" value="C:plasma membrane of growing cell tip"/>
    <property type="evidence" value="ECO:0007669"/>
    <property type="project" value="TreeGrafter"/>
</dbReference>
<evidence type="ECO:0000313" key="4">
    <source>
        <dbReference type="Proteomes" id="UP000248553"/>
    </source>
</evidence>
<dbReference type="RefSeq" id="WP_111479200.1">
    <property type="nucleotide sequence ID" value="NZ_QHKM01000005.1"/>
</dbReference>
<evidence type="ECO:0000259" key="2">
    <source>
        <dbReference type="Pfam" id="PF12768"/>
    </source>
</evidence>
<keyword evidence="4" id="KW-1185">Reference proteome</keyword>
<feature type="domain" description="Rax2-like C-terminal" evidence="2">
    <location>
        <begin position="86"/>
        <end position="239"/>
    </location>
</feature>
<dbReference type="Gene3D" id="2.130.10.10">
    <property type="entry name" value="YVTN repeat-like/Quinoprotein amine dehydrogenase"/>
    <property type="match status" value="1"/>
</dbReference>
<evidence type="ECO:0000256" key="1">
    <source>
        <dbReference type="SAM" id="MobiDB-lite"/>
    </source>
</evidence>
<organism evidence="3 4">
    <name type="scientific">Hymenobacter edaphi</name>
    <dbReference type="NCBI Taxonomy" id="2211146"/>
    <lineage>
        <taxon>Bacteria</taxon>
        <taxon>Pseudomonadati</taxon>
        <taxon>Bacteroidota</taxon>
        <taxon>Cytophagia</taxon>
        <taxon>Cytophagales</taxon>
        <taxon>Hymenobacteraceae</taxon>
        <taxon>Hymenobacter</taxon>
    </lineage>
</organism>
<reference evidence="4" key="1">
    <citation type="submission" date="2018-05" db="EMBL/GenBank/DDBJ databases">
        <authorList>
            <person name="Nie L."/>
        </authorList>
    </citation>
    <scope>NUCLEOTIDE SEQUENCE [LARGE SCALE GENOMIC DNA]</scope>
    <source>
        <strain evidence="4">NL</strain>
    </source>
</reference>
<dbReference type="InterPro" id="IPR015943">
    <property type="entry name" value="WD40/YVTN_repeat-like_dom_sf"/>
</dbReference>
<dbReference type="PANTHER" id="PTHR31778">
    <property type="entry name" value="BUD SITE SELECTION PROTEIN RAX2"/>
    <property type="match status" value="1"/>
</dbReference>
<feature type="compositionally biased region" description="Low complexity" evidence="1">
    <location>
        <begin position="1"/>
        <end position="19"/>
    </location>
</feature>
<dbReference type="Proteomes" id="UP000248553">
    <property type="component" value="Unassembled WGS sequence"/>
</dbReference>
<dbReference type="Pfam" id="PF12768">
    <property type="entry name" value="Rax2"/>
    <property type="match status" value="1"/>
</dbReference>
<dbReference type="PANTHER" id="PTHR31778:SF2">
    <property type="entry name" value="BUD SITE SELECTION PROTEIN RAX2"/>
    <property type="match status" value="1"/>
</dbReference>
<dbReference type="OrthoDB" id="9761875at2"/>
<dbReference type="SUPFAM" id="SSF63829">
    <property type="entry name" value="Calcium-dependent phosphotriesterase"/>
    <property type="match status" value="1"/>
</dbReference>